<feature type="compositionally biased region" description="Polar residues" evidence="1">
    <location>
        <begin position="296"/>
        <end position="306"/>
    </location>
</feature>
<protein>
    <submittedName>
        <fullName evidence="2">Uncharacterized protein</fullName>
    </submittedName>
</protein>
<dbReference type="PANTHER" id="PTHR33170">
    <property type="entry name" value="DUF4283 DOMAIN-CONTAINING PROTEIN-RELATED"/>
    <property type="match status" value="1"/>
</dbReference>
<evidence type="ECO:0000256" key="1">
    <source>
        <dbReference type="SAM" id="MobiDB-lite"/>
    </source>
</evidence>
<feature type="region of interest" description="Disordered" evidence="1">
    <location>
        <begin position="200"/>
        <end position="310"/>
    </location>
</feature>
<reference evidence="2" key="2">
    <citation type="journal article" date="2015" name="Data Brief">
        <title>Shoot transcriptome of the giant reed, Arundo donax.</title>
        <authorList>
            <person name="Barrero R.A."/>
            <person name="Guerrero F.D."/>
            <person name="Moolhuijzen P."/>
            <person name="Goolsby J.A."/>
            <person name="Tidwell J."/>
            <person name="Bellgard S.E."/>
            <person name="Bellgard M.I."/>
        </authorList>
    </citation>
    <scope>NUCLEOTIDE SEQUENCE</scope>
    <source>
        <tissue evidence="2">Shoot tissue taken approximately 20 cm above the soil surface</tissue>
    </source>
</reference>
<dbReference type="PANTHER" id="PTHR33170:SF34">
    <property type="entry name" value="OS05G0102200 PROTEIN"/>
    <property type="match status" value="1"/>
</dbReference>
<sequence>MVRYAAQELGFFVVQNAKRMRLGNTKHAIALVRIMEGTIDAAGLSVALAHNFQIEWEWQVKEYGPKSFLVKFPNLAKIDECSQYEQFKLKGQQVQISVVRWSSAALAKARLHTVWVKASRVPEEMMSIEGVQEIASSLGALQQIDLESLNEYDVVRFLVDVKDPAKIPIKFEFAQRPFLYDIFFKVESVVEQGGLMPEYAKIPLNQPHKDQGTQEKDDSRSNKKPKSDGGQSKAQDKETQEETCAEEEGAVLAQSETSGTFNHRSKQQEEVGDGNKNIQGEPAVGDYHMEEDKITPSANTYAQDSTELGEKVNLSESISTSNTNDTPFGHAFGITVSGDSVSNGHHNKEAVQQHKNGIKKERGVGQEDLKEPRRCARFSGQEDVNRVEKALERAKFKDLVSGVGTTTEEEKRRG</sequence>
<proteinExistence type="predicted"/>
<dbReference type="EMBL" id="GBRH01262306">
    <property type="protein sequence ID" value="JAD35589.1"/>
    <property type="molecule type" value="Transcribed_RNA"/>
</dbReference>
<accession>A0A0A8Z892</accession>
<feature type="compositionally biased region" description="Basic and acidic residues" evidence="1">
    <location>
        <begin position="346"/>
        <end position="371"/>
    </location>
</feature>
<reference evidence="2" key="1">
    <citation type="submission" date="2014-09" db="EMBL/GenBank/DDBJ databases">
        <authorList>
            <person name="Magalhaes I.L.F."/>
            <person name="Oliveira U."/>
            <person name="Santos F.R."/>
            <person name="Vidigal T.H.D.A."/>
            <person name="Brescovit A.D."/>
            <person name="Santos A.J."/>
        </authorList>
    </citation>
    <scope>NUCLEOTIDE SEQUENCE</scope>
    <source>
        <tissue evidence="2">Shoot tissue taken approximately 20 cm above the soil surface</tissue>
    </source>
</reference>
<evidence type="ECO:0000313" key="2">
    <source>
        <dbReference type="EMBL" id="JAD35589.1"/>
    </source>
</evidence>
<name>A0A0A8Z892_ARUDO</name>
<dbReference type="AlphaFoldDB" id="A0A0A8Z892"/>
<organism evidence="2">
    <name type="scientific">Arundo donax</name>
    <name type="common">Giant reed</name>
    <name type="synonym">Donax arundinaceus</name>
    <dbReference type="NCBI Taxonomy" id="35708"/>
    <lineage>
        <taxon>Eukaryota</taxon>
        <taxon>Viridiplantae</taxon>
        <taxon>Streptophyta</taxon>
        <taxon>Embryophyta</taxon>
        <taxon>Tracheophyta</taxon>
        <taxon>Spermatophyta</taxon>
        <taxon>Magnoliopsida</taxon>
        <taxon>Liliopsida</taxon>
        <taxon>Poales</taxon>
        <taxon>Poaceae</taxon>
        <taxon>PACMAD clade</taxon>
        <taxon>Arundinoideae</taxon>
        <taxon>Arundineae</taxon>
        <taxon>Arundo</taxon>
    </lineage>
</organism>
<feature type="compositionally biased region" description="Basic and acidic residues" evidence="1">
    <location>
        <begin position="207"/>
        <end position="227"/>
    </location>
</feature>
<feature type="region of interest" description="Disordered" evidence="1">
    <location>
        <begin position="337"/>
        <end position="371"/>
    </location>
</feature>